<dbReference type="HOGENOM" id="CLU_036239_0_0_1"/>
<name>E3M6Y2_CAERE</name>
<sequence length="521" mass="59246">MQEERGRSAYRPNCNGLSSYYRERFGSHSPEVYMNLRISGFDDRMERDEIKKFLTSELKKFAPFEIKVVKNPDEDERLAYVNFERNDCARKVRYTMMDRLKAVLGKHVQCDPAGILRDQEGKYIPDRFNRAIHDVKKDVGSSGGNRNRPTKEPSTWRLKNDDDEATRTLFVGNMPSDVKEREIRKIFEDYGKVEEVDIKTPINTDAAYAFVMFQTVDQAINAKAGEQERSLRNGGSRMKIGYGKSQVSRRLFVGGLGDWCDKEMLQKSFGKYGTVESIEYNNYEPYAYVVYENTKDSQKACQGLKGASISKNKDNLIMVDYAKDLTALPEKQQFMRKRRASKSPVGANGPRTPPGSPKDTVRNFEELDATYAATWSGKMALKKTDYPVKFYRVYGAERLVVKLLRDEDDAPLRLLITQRLSLSSQNLLFDKLSLCNSKDLSLGVITGKKALEDLQPLVNYFTNKEAAGVVTVPGGILYIFPFCEFALRLLKEFTPQINVFNENCPFLLGALAVRAGETPTN</sequence>
<evidence type="ECO:0000259" key="9">
    <source>
        <dbReference type="PROSITE" id="PS50917"/>
    </source>
</evidence>
<dbReference type="SUPFAM" id="SSF54928">
    <property type="entry name" value="RNA-binding domain, RBD"/>
    <property type="match status" value="2"/>
</dbReference>
<dbReference type="GO" id="GO:0003723">
    <property type="term" value="F:RNA binding"/>
    <property type="evidence" value="ECO:0007669"/>
    <property type="project" value="UniProtKB-UniRule"/>
</dbReference>
<dbReference type="SMART" id="SM00360">
    <property type="entry name" value="RRM"/>
    <property type="match status" value="3"/>
</dbReference>
<evidence type="ECO:0000256" key="2">
    <source>
        <dbReference type="ARBA" id="ARBA00005387"/>
    </source>
</evidence>
<dbReference type="AlphaFoldDB" id="E3M6Y2"/>
<dbReference type="PROSITE" id="PS50917">
    <property type="entry name" value="SPOC"/>
    <property type="match status" value="1"/>
</dbReference>
<dbReference type="EMBL" id="WUAV01000004">
    <property type="protein sequence ID" value="KAF1758202.1"/>
    <property type="molecule type" value="Genomic_DNA"/>
</dbReference>
<dbReference type="InterPro" id="IPR035979">
    <property type="entry name" value="RBD_domain_sf"/>
</dbReference>
<feature type="region of interest" description="Disordered" evidence="7">
    <location>
        <begin position="135"/>
        <end position="159"/>
    </location>
</feature>
<dbReference type="FunCoup" id="E3M6Y2">
    <property type="interactions" value="2839"/>
</dbReference>
<feature type="domain" description="RRM" evidence="8">
    <location>
        <begin position="249"/>
        <end position="324"/>
    </location>
</feature>
<dbReference type="GO" id="GO:0005634">
    <property type="term" value="C:nucleus"/>
    <property type="evidence" value="ECO:0007669"/>
    <property type="project" value="UniProtKB-SubCell"/>
</dbReference>
<dbReference type="EMBL" id="DS268426">
    <property type="protein sequence ID" value="EFO92938.1"/>
    <property type="molecule type" value="Genomic_DNA"/>
</dbReference>
<dbReference type="InParanoid" id="E3M6Y2"/>
<dbReference type="Proteomes" id="UP000483820">
    <property type="component" value="Chromosome IV"/>
</dbReference>
<feature type="domain" description="RRM" evidence="8">
    <location>
        <begin position="167"/>
        <end position="245"/>
    </location>
</feature>
<dbReference type="GeneID" id="9829005"/>
<dbReference type="OMA" id="IPDRYNR"/>
<gene>
    <name evidence="10" type="ORF">CRE_10212</name>
    <name evidence="11" type="ORF">GCK72_014660</name>
</gene>
<dbReference type="Pfam" id="PF00076">
    <property type="entry name" value="RRM_1"/>
    <property type="match status" value="2"/>
</dbReference>
<dbReference type="RefSeq" id="XP_003108138.1">
    <property type="nucleotide sequence ID" value="XM_003108090.1"/>
</dbReference>
<reference evidence="11 13" key="2">
    <citation type="submission" date="2019-12" db="EMBL/GenBank/DDBJ databases">
        <title>Chromosome-level assembly of the Caenorhabditis remanei genome.</title>
        <authorList>
            <person name="Teterina A.A."/>
            <person name="Willis J.H."/>
            <person name="Phillips P.C."/>
        </authorList>
    </citation>
    <scope>NUCLEOTIDE SEQUENCE [LARGE SCALE GENOMIC DNA]</scope>
    <source>
        <strain evidence="11 13">PX506</strain>
        <tissue evidence="11">Whole organism</tissue>
    </source>
</reference>
<feature type="domain" description="SPOC" evidence="9">
    <location>
        <begin position="364"/>
        <end position="515"/>
    </location>
</feature>
<dbReference type="Proteomes" id="UP000008281">
    <property type="component" value="Unassembled WGS sequence"/>
</dbReference>
<dbReference type="eggNOG" id="KOG0112">
    <property type="taxonomic scope" value="Eukaryota"/>
</dbReference>
<protein>
    <submittedName>
        <fullName evidence="10">Uncharacterized protein</fullName>
    </submittedName>
</protein>
<dbReference type="OrthoDB" id="10050565at2759"/>
<feature type="region of interest" description="Disordered" evidence="7">
    <location>
        <begin position="336"/>
        <end position="361"/>
    </location>
</feature>
<evidence type="ECO:0000256" key="5">
    <source>
        <dbReference type="ARBA" id="ARBA00023242"/>
    </source>
</evidence>
<evidence type="ECO:0000256" key="3">
    <source>
        <dbReference type="ARBA" id="ARBA00022553"/>
    </source>
</evidence>
<dbReference type="CTD" id="9829005"/>
<dbReference type="Gene3D" id="2.40.290.10">
    <property type="match status" value="1"/>
</dbReference>
<keyword evidence="5" id="KW-0539">Nucleus</keyword>
<dbReference type="Pfam" id="PF07744">
    <property type="entry name" value="SPOC"/>
    <property type="match status" value="1"/>
</dbReference>
<proteinExistence type="inferred from homology"/>
<dbReference type="KEGG" id="crq:GCK72_014660"/>
<evidence type="ECO:0000313" key="13">
    <source>
        <dbReference type="Proteomes" id="UP000483820"/>
    </source>
</evidence>
<evidence type="ECO:0000256" key="4">
    <source>
        <dbReference type="ARBA" id="ARBA00022884"/>
    </source>
</evidence>
<organism evidence="12">
    <name type="scientific">Caenorhabditis remanei</name>
    <name type="common">Caenorhabditis vulgaris</name>
    <dbReference type="NCBI Taxonomy" id="31234"/>
    <lineage>
        <taxon>Eukaryota</taxon>
        <taxon>Metazoa</taxon>
        <taxon>Ecdysozoa</taxon>
        <taxon>Nematoda</taxon>
        <taxon>Chromadorea</taxon>
        <taxon>Rhabditida</taxon>
        <taxon>Rhabditina</taxon>
        <taxon>Rhabditomorpha</taxon>
        <taxon>Rhabditoidea</taxon>
        <taxon>Rhabditidae</taxon>
        <taxon>Peloderinae</taxon>
        <taxon>Caenorhabditis</taxon>
    </lineage>
</organism>
<dbReference type="InterPro" id="IPR010912">
    <property type="entry name" value="SPOC_met"/>
</dbReference>
<comment type="subcellular location">
    <subcellularLocation>
        <location evidence="1">Nucleus</location>
    </subcellularLocation>
</comment>
<evidence type="ECO:0000313" key="12">
    <source>
        <dbReference type="Proteomes" id="UP000008281"/>
    </source>
</evidence>
<evidence type="ECO:0000313" key="10">
    <source>
        <dbReference type="EMBL" id="EFO92938.1"/>
    </source>
</evidence>
<evidence type="ECO:0000256" key="6">
    <source>
        <dbReference type="PROSITE-ProRule" id="PRU00176"/>
    </source>
</evidence>
<dbReference type="InterPro" id="IPR000504">
    <property type="entry name" value="RRM_dom"/>
</dbReference>
<reference evidence="10" key="1">
    <citation type="submission" date="2007-07" db="EMBL/GenBank/DDBJ databases">
        <title>PCAP assembly of the Caenorhabditis remanei genome.</title>
        <authorList>
            <consortium name="The Caenorhabditis remanei Sequencing Consortium"/>
            <person name="Wilson R.K."/>
        </authorList>
    </citation>
    <scope>NUCLEOTIDE SEQUENCE [LARGE SCALE GENOMIC DNA]</scope>
    <source>
        <strain evidence="10">PB4641</strain>
    </source>
</reference>
<keyword evidence="12" id="KW-1185">Reference proteome</keyword>
<evidence type="ECO:0000256" key="7">
    <source>
        <dbReference type="SAM" id="MobiDB-lite"/>
    </source>
</evidence>
<dbReference type="STRING" id="31234.E3M6Y2"/>
<comment type="similarity">
    <text evidence="2">Belongs to the RRM Spen family.</text>
</comment>
<accession>E3M6Y2</accession>
<keyword evidence="4 6" id="KW-0694">RNA-binding</keyword>
<dbReference type="PROSITE" id="PS50102">
    <property type="entry name" value="RRM"/>
    <property type="match status" value="2"/>
</dbReference>
<dbReference type="InterPro" id="IPR012677">
    <property type="entry name" value="Nucleotide-bd_a/b_plait_sf"/>
</dbReference>
<dbReference type="SUPFAM" id="SSF100939">
    <property type="entry name" value="SPOC domain-like"/>
    <property type="match status" value="1"/>
</dbReference>
<evidence type="ECO:0000259" key="8">
    <source>
        <dbReference type="PROSITE" id="PS50102"/>
    </source>
</evidence>
<dbReference type="Gene3D" id="3.30.70.330">
    <property type="match status" value="2"/>
</dbReference>
<dbReference type="PANTHER" id="PTHR23189">
    <property type="entry name" value="RNA RECOGNITION MOTIF-CONTAINING"/>
    <property type="match status" value="1"/>
</dbReference>
<keyword evidence="3" id="KW-0597">Phosphoprotein</keyword>
<dbReference type="InterPro" id="IPR012921">
    <property type="entry name" value="SPOC_C"/>
</dbReference>
<evidence type="ECO:0000313" key="11">
    <source>
        <dbReference type="EMBL" id="KAF1758202.1"/>
    </source>
</evidence>
<dbReference type="InterPro" id="IPR016194">
    <property type="entry name" value="SPOC-like_C_dom_sf"/>
</dbReference>
<evidence type="ECO:0000256" key="1">
    <source>
        <dbReference type="ARBA" id="ARBA00004123"/>
    </source>
</evidence>